<reference evidence="2" key="1">
    <citation type="submission" date="2021-01" db="EMBL/GenBank/DDBJ databases">
        <authorList>
            <person name="Corre E."/>
            <person name="Pelletier E."/>
            <person name="Niang G."/>
            <person name="Scheremetjew M."/>
            <person name="Finn R."/>
            <person name="Kale V."/>
            <person name="Holt S."/>
            <person name="Cochrane G."/>
            <person name="Meng A."/>
            <person name="Brown T."/>
            <person name="Cohen L."/>
        </authorList>
    </citation>
    <scope>NUCLEOTIDE SEQUENCE</scope>
    <source>
        <strain evidence="2">CCMP281</strain>
    </source>
</reference>
<proteinExistence type="predicted"/>
<name>A0A7S3AE98_9EUKA</name>
<protein>
    <recommendedName>
        <fullName evidence="3">Clathrin light chain</fullName>
    </recommendedName>
</protein>
<evidence type="ECO:0008006" key="3">
    <source>
        <dbReference type="Google" id="ProtNLM"/>
    </source>
</evidence>
<sequence>MENKAAGEKSRRDAVRAEMEEVERKMEEMEEDIKRKLAKVAEFKEGRAKEVEAEAYREALAAFAPRPSANNLQVGASAEDEERAGDARLLQKLKHALRATSRDDGLR</sequence>
<gene>
    <name evidence="2" type="ORF">HERI1096_LOCUS1365</name>
</gene>
<dbReference type="EMBL" id="HBHX01002486">
    <property type="protein sequence ID" value="CAE0098747.1"/>
    <property type="molecule type" value="Transcribed_RNA"/>
</dbReference>
<organism evidence="2">
    <name type="scientific">Haptolina ericina</name>
    <dbReference type="NCBI Taxonomy" id="156174"/>
    <lineage>
        <taxon>Eukaryota</taxon>
        <taxon>Haptista</taxon>
        <taxon>Haptophyta</taxon>
        <taxon>Prymnesiophyceae</taxon>
        <taxon>Prymnesiales</taxon>
        <taxon>Prymnesiaceae</taxon>
        <taxon>Haptolina</taxon>
    </lineage>
</organism>
<evidence type="ECO:0000313" key="2">
    <source>
        <dbReference type="EMBL" id="CAE0098747.1"/>
    </source>
</evidence>
<feature type="region of interest" description="Disordered" evidence="1">
    <location>
        <begin position="1"/>
        <end position="26"/>
    </location>
</feature>
<accession>A0A7S3AE98</accession>
<evidence type="ECO:0000256" key="1">
    <source>
        <dbReference type="SAM" id="MobiDB-lite"/>
    </source>
</evidence>
<dbReference type="AlphaFoldDB" id="A0A7S3AE98"/>